<dbReference type="GO" id="GO:0003676">
    <property type="term" value="F:nucleic acid binding"/>
    <property type="evidence" value="ECO:0007669"/>
    <property type="project" value="InterPro"/>
</dbReference>
<evidence type="ECO:0000256" key="1">
    <source>
        <dbReference type="SAM" id="MobiDB-lite"/>
    </source>
</evidence>
<dbReference type="eggNOG" id="COG2801">
    <property type="taxonomic scope" value="Bacteria"/>
</dbReference>
<dbReference type="Pfam" id="PF09299">
    <property type="entry name" value="Mu-transpos_C"/>
    <property type="match status" value="1"/>
</dbReference>
<comment type="caution">
    <text evidence="3">The sequence shown here is derived from an EMBL/GenBank/DDBJ whole genome shotgun (WGS) entry which is preliminary data.</text>
</comment>
<dbReference type="Proteomes" id="UP000027734">
    <property type="component" value="Unassembled WGS sequence"/>
</dbReference>
<dbReference type="InterPro" id="IPR036397">
    <property type="entry name" value="RNaseH_sf"/>
</dbReference>
<proteinExistence type="predicted"/>
<keyword evidence="4" id="KW-1185">Reference proteome</keyword>
<dbReference type="RefSeq" id="WP_025058686.1">
    <property type="nucleotide sequence ID" value="NZ_JAMC01000004.1"/>
</dbReference>
<dbReference type="EMBL" id="JAMC01000004">
    <property type="protein sequence ID" value="KEJ89143.1"/>
    <property type="molecule type" value="Genomic_DNA"/>
</dbReference>
<feature type="region of interest" description="Disordered" evidence="1">
    <location>
        <begin position="670"/>
        <end position="725"/>
    </location>
</feature>
<dbReference type="SUPFAM" id="SSF53098">
    <property type="entry name" value="Ribonuclease H-like"/>
    <property type="match status" value="1"/>
</dbReference>
<gene>
    <name evidence="3" type="ORF">DSW25_11745</name>
</gene>
<feature type="domain" description="Transposase-like Mu C-terminal" evidence="2">
    <location>
        <begin position="527"/>
        <end position="578"/>
    </location>
</feature>
<sequence>MLMPRYKIQSGMQVSHSGTGTLSVTENSDGGYNTVSLETGNTEFLSYKEMVSMLGRPGTSAANGNRPTSFGSARIRDGGLYFEGQLTPQFRQQKRFRGALMRAIQCIEKQGFRIYATGLNDPEIRSMIRDIARQEYRDHPISAVLRGGSVSLVAVIPRGRTLMDKYEMWVGSGFDDMVLPDQAHLRGNRTNHGVSLRVYELISEAIEKVVLDSRKPTPAAVLRKHKDLVVKENEIRRLNDLKDLKAVAHKTIDRHVKNISKTARDIARSGERYAANNRSSGSTDYRALMIGELVEIDECKLSLIVVAKKTGLWQRLSLDQQDALDEIDEIIKKRIWLVLMIDVASRMPLGWALTDNPSADVTLDVIRMATRDKTREARRYGCECDPMPATGLGSLKGDNGTGLRNSEVKSSALGIKTQTVDARAYHGVDKPYIERMFGTIESILLNLLHGYTGRRAGQLPGYDPIKCGVLDVEELYGIITRYLVDEYPYERHYGVTMMGARPANMAQAVNDDYGMILPPPDHDRRIQLGWASEVKITDEGVKVFNLPYNSSALQELRDEVRAKVTVYVDPDNIADATVLIAGHPDPILVELMWTAMRDLTLPEFLEVALQARKETPEETRLIESQLARIRGEREDHMKILALEHKLPRSFMTLAEANAKAHVIRTGLHESRPEKPMAGTTPAGGIMDAARDVLPDHATDQNDATDGQDISEPTRFAPPKDTGKLS</sequence>
<name>A0A073IFL5_9RHOB</name>
<dbReference type="AlphaFoldDB" id="A0A073IFL5"/>
<evidence type="ECO:0000313" key="4">
    <source>
        <dbReference type="Proteomes" id="UP000027734"/>
    </source>
</evidence>
<dbReference type="Gene3D" id="3.30.420.10">
    <property type="entry name" value="Ribonuclease H-like superfamily/Ribonuclease H"/>
    <property type="match status" value="1"/>
</dbReference>
<reference evidence="3 4" key="1">
    <citation type="submission" date="2014-01" db="EMBL/GenBank/DDBJ databases">
        <title>Sulfitobacter donghicola JCM 14565 Genome Sequencing.</title>
        <authorList>
            <person name="Lai Q."/>
            <person name="Hong Z."/>
        </authorList>
    </citation>
    <scope>NUCLEOTIDE SEQUENCE [LARGE SCALE GENOMIC DNA]</scope>
    <source>
        <strain evidence="3 4">JCM 14565</strain>
    </source>
</reference>
<evidence type="ECO:0000259" key="2">
    <source>
        <dbReference type="Pfam" id="PF09299"/>
    </source>
</evidence>
<feature type="compositionally biased region" description="Basic and acidic residues" evidence="1">
    <location>
        <begin position="688"/>
        <end position="699"/>
    </location>
</feature>
<accession>A0A073IFL5</accession>
<protein>
    <recommendedName>
        <fullName evidence="2">Transposase-like Mu C-terminal domain-containing protein</fullName>
    </recommendedName>
</protein>
<dbReference type="InterPro" id="IPR012337">
    <property type="entry name" value="RNaseH-like_sf"/>
</dbReference>
<dbReference type="STRING" id="1300350.Z948_1259"/>
<dbReference type="InterPro" id="IPR015378">
    <property type="entry name" value="Transposase-like_Mu_C"/>
</dbReference>
<dbReference type="OrthoDB" id="5287589at2"/>
<evidence type="ECO:0000313" key="3">
    <source>
        <dbReference type="EMBL" id="KEJ89143.1"/>
    </source>
</evidence>
<organism evidence="3 4">
    <name type="scientific">Sulfitobacter donghicola DSW-25 = KCTC 12864 = JCM 14565</name>
    <dbReference type="NCBI Taxonomy" id="1300350"/>
    <lineage>
        <taxon>Bacteria</taxon>
        <taxon>Pseudomonadati</taxon>
        <taxon>Pseudomonadota</taxon>
        <taxon>Alphaproteobacteria</taxon>
        <taxon>Rhodobacterales</taxon>
        <taxon>Roseobacteraceae</taxon>
        <taxon>Sulfitobacter</taxon>
    </lineage>
</organism>